<evidence type="ECO:0000259" key="8">
    <source>
        <dbReference type="PROSITE" id="PS51839"/>
    </source>
</evidence>
<dbReference type="PROSITE" id="PS51379">
    <property type="entry name" value="4FE4S_FER_2"/>
    <property type="match status" value="2"/>
</dbReference>
<name>C0CID7_BLAHS</name>
<dbReference type="Pfam" id="PF12838">
    <property type="entry name" value="Fer4_7"/>
    <property type="match status" value="1"/>
</dbReference>
<keyword evidence="10" id="KW-1185">Reference proteome</keyword>
<sequence length="587" mass="64668">MYEVYGGMLKEDIVCTIDGKKVVCPPESSILEAARSAGIEIPTLCYLKGLTPTGACGICAVEIEEEGGRIIRRSCRVRAKDGMVIYTNTPAVDAYRKERLREILERHPNDCLTCQKTGGNCQLQNVSYLFGINPEKRNVPGRGIDDSSPAMVRDMDKCIACGRCVTVCEEVQKIGIYEMKCNEETGERYVNTKKDVNLSATACINCGQCVKVCPVAALTEKDSIHKAIAALDDPNTTVVWQMAPAIQNTLGEEFCLPPGTDVTKKISAAMKQLGGYAFTTDFSADVTIMEEGTEFIQRVTKGGVLPMMTSCCPGWVKYMEYHYPDQLDHLSTCKSPQQMFGALVKNYLPEKIGVPAENICQISIMPCVAKKFERDRTEMESENGRDVDIVLTTREAAKLFKLRGINLAAIQEEEFDDFMGEGSGAGRIFGTTGGVMEAALRTVVWKLTGGKIDQIDYQEARGYKGLKEASVKIGDLEVKIAIVNGIGNVKPVMEDIRAGKSPYHFIEVMACPGGCLNGGGAPLTASPDMIARRMDQMYESDKNSAIRRSHENKEVQKLYEEYLKEPCGHISHHLLHTAYMDRSGEVR</sequence>
<keyword evidence="2" id="KW-0479">Metal-binding</keyword>
<dbReference type="PATRIC" id="fig|476272.21.peg.3608"/>
<dbReference type="GO" id="GO:0051539">
    <property type="term" value="F:4 iron, 4 sulfur cluster binding"/>
    <property type="evidence" value="ECO:0007669"/>
    <property type="project" value="UniProtKB-KW"/>
</dbReference>
<dbReference type="InterPro" id="IPR019574">
    <property type="entry name" value="NADH_UbQ_OxRdtase_Gsu_4Fe4S-bd"/>
</dbReference>
<dbReference type="AlphaFoldDB" id="C0CID7"/>
<dbReference type="PANTHER" id="PTHR11615">
    <property type="entry name" value="NITRATE, FORMATE, IRON DEHYDROGENASE"/>
    <property type="match status" value="1"/>
</dbReference>
<dbReference type="Gene3D" id="3.40.950.10">
    <property type="entry name" value="Fe-only Hydrogenase (Larger Subunit), Chain L, domain 3"/>
    <property type="match status" value="1"/>
</dbReference>
<dbReference type="CDD" id="cd00207">
    <property type="entry name" value="fer2"/>
    <property type="match status" value="1"/>
</dbReference>
<evidence type="ECO:0000259" key="7">
    <source>
        <dbReference type="PROSITE" id="PS51379"/>
    </source>
</evidence>
<dbReference type="InterPro" id="IPR009016">
    <property type="entry name" value="Fe_hydrogenase"/>
</dbReference>
<dbReference type="SMART" id="SM00929">
    <property type="entry name" value="NADH-G_4Fe-4S_3"/>
    <property type="match status" value="1"/>
</dbReference>
<feature type="domain" description="4Fe-4S ferredoxin-type" evidence="7">
    <location>
        <begin position="149"/>
        <end position="179"/>
    </location>
</feature>
<dbReference type="Gene3D" id="3.40.50.1780">
    <property type="match status" value="1"/>
</dbReference>
<reference evidence="9 10" key="1">
    <citation type="submission" date="2009-01" db="EMBL/GenBank/DDBJ databases">
        <authorList>
            <person name="Fulton L."/>
            <person name="Clifton S."/>
            <person name="Fulton B."/>
            <person name="Xu J."/>
            <person name="Minx P."/>
            <person name="Pepin K.H."/>
            <person name="Johnson M."/>
            <person name="Bhonagiri V."/>
            <person name="Nash W.E."/>
            <person name="Mardis E.R."/>
            <person name="Wilson R.K."/>
        </authorList>
    </citation>
    <scope>NUCLEOTIDE SEQUENCE [LARGE SCALE GENOMIC DNA]</scope>
    <source>
        <strain evidence="10">DSM 10507 / JCM 14656 / S5a33</strain>
    </source>
</reference>
<dbReference type="InterPro" id="IPR017900">
    <property type="entry name" value="4Fe4S_Fe_S_CS"/>
</dbReference>
<evidence type="ECO:0000313" key="9">
    <source>
        <dbReference type="EMBL" id="EEG50435.1"/>
    </source>
</evidence>
<dbReference type="Gene3D" id="4.10.260.20">
    <property type="entry name" value="Iron hydrogenase, small subunit"/>
    <property type="match status" value="1"/>
</dbReference>
<evidence type="ECO:0000259" key="6">
    <source>
        <dbReference type="PROSITE" id="PS51085"/>
    </source>
</evidence>
<dbReference type="eggNOG" id="COG3383">
    <property type="taxonomic scope" value="Bacteria"/>
</dbReference>
<evidence type="ECO:0000256" key="3">
    <source>
        <dbReference type="ARBA" id="ARBA00022737"/>
    </source>
</evidence>
<dbReference type="HOGENOM" id="CLU_018240_2_1_9"/>
<dbReference type="SUPFAM" id="SSF54862">
    <property type="entry name" value="4Fe-4S ferredoxins"/>
    <property type="match status" value="1"/>
</dbReference>
<dbReference type="Gene3D" id="3.30.70.20">
    <property type="match status" value="1"/>
</dbReference>
<organism evidence="9 10">
    <name type="scientific">Blautia hydrogenotrophica (strain DSM 10507 / JCM 14656 / S5a33)</name>
    <name type="common">Ruminococcus hydrogenotrophicus</name>
    <dbReference type="NCBI Taxonomy" id="476272"/>
    <lineage>
        <taxon>Bacteria</taxon>
        <taxon>Bacillati</taxon>
        <taxon>Bacillota</taxon>
        <taxon>Clostridia</taxon>
        <taxon>Lachnospirales</taxon>
        <taxon>Lachnospiraceae</taxon>
        <taxon>Blautia</taxon>
    </lineage>
</organism>
<dbReference type="Pfam" id="PF10588">
    <property type="entry name" value="NADH-G_4Fe-4S_3"/>
    <property type="match status" value="1"/>
</dbReference>
<keyword evidence="1" id="KW-0004">4Fe-4S</keyword>
<dbReference type="eggNOG" id="COG4624">
    <property type="taxonomic scope" value="Bacteria"/>
</dbReference>
<dbReference type="SMART" id="SM00902">
    <property type="entry name" value="Fe_hyd_SSU"/>
    <property type="match status" value="1"/>
</dbReference>
<feature type="domain" description="4Fe-4S His(Cys)3-ligated-type" evidence="8">
    <location>
        <begin position="91"/>
        <end position="131"/>
    </location>
</feature>
<dbReference type="Pfam" id="PF02256">
    <property type="entry name" value="Fe_hyd_SSU"/>
    <property type="match status" value="1"/>
</dbReference>
<comment type="caution">
    <text evidence="9">The sequence shown here is derived from an EMBL/GenBank/DDBJ whole genome shotgun (WGS) entry which is preliminary data.</text>
</comment>
<dbReference type="InterPro" id="IPR036010">
    <property type="entry name" value="2Fe-2S_ferredoxin-like_sf"/>
</dbReference>
<dbReference type="PROSITE" id="PS51839">
    <property type="entry name" value="4FE4S_HC3"/>
    <property type="match status" value="1"/>
</dbReference>
<feature type="domain" description="2Fe-2S ferredoxin-type" evidence="6">
    <location>
        <begin position="11"/>
        <end position="91"/>
    </location>
</feature>
<evidence type="ECO:0000256" key="5">
    <source>
        <dbReference type="ARBA" id="ARBA00023014"/>
    </source>
</evidence>
<evidence type="ECO:0000313" key="10">
    <source>
        <dbReference type="Proteomes" id="UP000003100"/>
    </source>
</evidence>
<dbReference type="Proteomes" id="UP000003100">
    <property type="component" value="Unassembled WGS sequence"/>
</dbReference>
<dbReference type="PROSITE" id="PS51085">
    <property type="entry name" value="2FE2S_FER_2"/>
    <property type="match status" value="1"/>
</dbReference>
<feature type="domain" description="4Fe-4S ferredoxin-type" evidence="7">
    <location>
        <begin position="194"/>
        <end position="223"/>
    </location>
</feature>
<dbReference type="InterPro" id="IPR036991">
    <property type="entry name" value="Fe_hydrogenase_ssu_sf"/>
</dbReference>
<accession>C0CID7</accession>
<proteinExistence type="predicted"/>
<dbReference type="Pfam" id="PF02906">
    <property type="entry name" value="Fe_hyd_lg_C"/>
    <property type="match status" value="1"/>
</dbReference>
<dbReference type="InterPro" id="IPR050340">
    <property type="entry name" value="Cytosolic_Fe-S_CAF"/>
</dbReference>
<dbReference type="InterPro" id="IPR004108">
    <property type="entry name" value="Fe_hydrogenase_lsu_C"/>
</dbReference>
<dbReference type="GO" id="GO:0005506">
    <property type="term" value="F:iron ion binding"/>
    <property type="evidence" value="ECO:0007669"/>
    <property type="project" value="InterPro"/>
</dbReference>
<dbReference type="RefSeq" id="WP_005945944.1">
    <property type="nucleotide sequence ID" value="NZ_CP136423.1"/>
</dbReference>
<dbReference type="InterPro" id="IPR001041">
    <property type="entry name" value="2Fe-2S_ferredoxin-type"/>
</dbReference>
<evidence type="ECO:0008006" key="11">
    <source>
        <dbReference type="Google" id="ProtNLM"/>
    </source>
</evidence>
<protein>
    <recommendedName>
        <fullName evidence="11">Iron hydrogenase 1</fullName>
    </recommendedName>
</protein>
<dbReference type="NCBIfam" id="TIGR02512">
    <property type="entry name" value="FeFe_hydrog_A"/>
    <property type="match status" value="1"/>
</dbReference>
<dbReference type="InterPro" id="IPR013352">
    <property type="entry name" value="Fe_hydrogenase_subset"/>
</dbReference>
<evidence type="ECO:0000256" key="2">
    <source>
        <dbReference type="ARBA" id="ARBA00022723"/>
    </source>
</evidence>
<dbReference type="PROSITE" id="PS00198">
    <property type="entry name" value="4FE4S_FER_1"/>
    <property type="match status" value="1"/>
</dbReference>
<dbReference type="SUPFAM" id="SSF53920">
    <property type="entry name" value="Fe-only hydrogenase"/>
    <property type="match status" value="1"/>
</dbReference>
<dbReference type="GO" id="GO:0008901">
    <property type="term" value="F:ferredoxin hydrogenase activity"/>
    <property type="evidence" value="ECO:0007669"/>
    <property type="project" value="InterPro"/>
</dbReference>
<dbReference type="Gene3D" id="3.10.20.740">
    <property type="match status" value="1"/>
</dbReference>
<keyword evidence="5" id="KW-0411">Iron-sulfur</keyword>
<dbReference type="Pfam" id="PF13510">
    <property type="entry name" value="Fer2_4"/>
    <property type="match status" value="1"/>
</dbReference>
<dbReference type="SUPFAM" id="SSF54292">
    <property type="entry name" value="2Fe-2S ferredoxin-like"/>
    <property type="match status" value="1"/>
</dbReference>
<keyword evidence="3" id="KW-0677">Repeat</keyword>
<dbReference type="InterPro" id="IPR017896">
    <property type="entry name" value="4Fe4S_Fe-S-bd"/>
</dbReference>
<dbReference type="InterPro" id="IPR003149">
    <property type="entry name" value="Fe_hydrogenase_ssu"/>
</dbReference>
<dbReference type="GeneID" id="86821835"/>
<gene>
    <name evidence="9" type="ORF">RUMHYD_00601</name>
</gene>
<evidence type="ECO:0000256" key="4">
    <source>
        <dbReference type="ARBA" id="ARBA00023004"/>
    </source>
</evidence>
<dbReference type="FunFam" id="3.30.70.20:FF:000035">
    <property type="entry name" value="Iron hydrogenase 1"/>
    <property type="match status" value="1"/>
</dbReference>
<reference evidence="9 10" key="2">
    <citation type="submission" date="2009-02" db="EMBL/GenBank/DDBJ databases">
        <title>Draft genome sequence of Blautia hydrogenotrophica DSM 10507 (Ruminococcus hydrogenotrophicus DSM 10507).</title>
        <authorList>
            <person name="Sudarsanam P."/>
            <person name="Ley R."/>
            <person name="Guruge J."/>
            <person name="Turnbaugh P.J."/>
            <person name="Mahowald M."/>
            <person name="Liep D."/>
            <person name="Gordon J."/>
        </authorList>
    </citation>
    <scope>NUCLEOTIDE SEQUENCE [LARGE SCALE GENOMIC DNA]</scope>
    <source>
        <strain evidence="10">DSM 10507 / JCM 14656 / S5a33</strain>
    </source>
</reference>
<keyword evidence="4" id="KW-0408">Iron</keyword>
<evidence type="ECO:0000256" key="1">
    <source>
        <dbReference type="ARBA" id="ARBA00022485"/>
    </source>
</evidence>
<dbReference type="EMBL" id="ACBZ01000023">
    <property type="protein sequence ID" value="EEG50435.1"/>
    <property type="molecule type" value="Genomic_DNA"/>
</dbReference>